<dbReference type="Pfam" id="PF13302">
    <property type="entry name" value="Acetyltransf_3"/>
    <property type="match status" value="1"/>
</dbReference>
<proteinExistence type="predicted"/>
<keyword evidence="3" id="KW-1185">Reference proteome</keyword>
<dbReference type="SUPFAM" id="SSF55729">
    <property type="entry name" value="Acyl-CoA N-acyltransferases (Nat)"/>
    <property type="match status" value="1"/>
</dbReference>
<evidence type="ECO:0000313" key="3">
    <source>
        <dbReference type="Proteomes" id="UP000614058"/>
    </source>
</evidence>
<name>A0ABS1BUY3_9NEIS</name>
<sequence length="191" mass="21345">MQNFLQPVTLSANQVRLEPLAPQHEAGLRQAVQDGELWKMLVTTAPAPEDVAGYIQAALATRMAFAVIDETTGEVVGTTAFYQPDAAIRRVYIGYTWYRQSAWRTRINTTCKYLLLSHAFETLACRVVCWETDVLNTRSQAAIERLGANKDGVLRCHKIRKDGTVRDTVAYSMLREEWAAAKAVLAQKLGL</sequence>
<feature type="domain" description="N-acetyltransferase" evidence="1">
    <location>
        <begin position="15"/>
        <end position="176"/>
    </location>
</feature>
<dbReference type="InterPro" id="IPR016181">
    <property type="entry name" value="Acyl_CoA_acyltransferase"/>
</dbReference>
<protein>
    <submittedName>
        <fullName evidence="2">GNAT family N-acetyltransferase</fullName>
    </submittedName>
</protein>
<accession>A0ABS1BUY3</accession>
<dbReference type="PROSITE" id="PS51186">
    <property type="entry name" value="GNAT"/>
    <property type="match status" value="1"/>
</dbReference>
<dbReference type="PANTHER" id="PTHR43610">
    <property type="entry name" value="BLL6696 PROTEIN"/>
    <property type="match status" value="1"/>
</dbReference>
<dbReference type="Proteomes" id="UP000614058">
    <property type="component" value="Unassembled WGS sequence"/>
</dbReference>
<organism evidence="2 3">
    <name type="scientific">Kingella bonacorsii</name>
    <dbReference type="NCBI Taxonomy" id="2796361"/>
    <lineage>
        <taxon>Bacteria</taxon>
        <taxon>Pseudomonadati</taxon>
        <taxon>Pseudomonadota</taxon>
        <taxon>Betaproteobacteria</taxon>
        <taxon>Neisseriales</taxon>
        <taxon>Neisseriaceae</taxon>
        <taxon>Kingella</taxon>
    </lineage>
</organism>
<dbReference type="PANTHER" id="PTHR43610:SF1">
    <property type="entry name" value="N-ACETYLTRANSFERASE DOMAIN-CONTAINING PROTEIN"/>
    <property type="match status" value="1"/>
</dbReference>
<dbReference type="EMBL" id="JAEHNZ010000004">
    <property type="protein sequence ID" value="MBK0397074.1"/>
    <property type="molecule type" value="Genomic_DNA"/>
</dbReference>
<dbReference type="RefSeq" id="WP_200523080.1">
    <property type="nucleotide sequence ID" value="NZ_JAEHNZ010000004.1"/>
</dbReference>
<gene>
    <name evidence="2" type="ORF">JDW22_10915</name>
</gene>
<reference evidence="2 3" key="1">
    <citation type="journal article" date="2021" name="Pathogens">
        <title>Isolation and Characterization of Kingella bonacorsii sp. nov., A Novel Kingella Species Detected in a Stable Periodontitis Subject.</title>
        <authorList>
            <person name="Antezack A."/>
            <person name="Boxberger M."/>
            <person name="Rolland C."/>
            <person name="Monnet-Corti V."/>
            <person name="La Scola B."/>
        </authorList>
    </citation>
    <scope>NUCLEOTIDE SEQUENCE [LARGE SCALE GENOMIC DNA]</scope>
    <source>
        <strain evidence="2 3">Marseille-Q4569</strain>
    </source>
</reference>
<evidence type="ECO:0000313" key="2">
    <source>
        <dbReference type="EMBL" id="MBK0397074.1"/>
    </source>
</evidence>
<dbReference type="Gene3D" id="3.40.630.30">
    <property type="match status" value="1"/>
</dbReference>
<dbReference type="InterPro" id="IPR000182">
    <property type="entry name" value="GNAT_dom"/>
</dbReference>
<comment type="caution">
    <text evidence="2">The sequence shown here is derived from an EMBL/GenBank/DDBJ whole genome shotgun (WGS) entry which is preliminary data.</text>
</comment>
<evidence type="ECO:0000259" key="1">
    <source>
        <dbReference type="PROSITE" id="PS51186"/>
    </source>
</evidence>